<evidence type="ECO:0000313" key="2">
    <source>
        <dbReference type="Proteomes" id="UP001597214"/>
    </source>
</evidence>
<sequence length="150" mass="17436">MNQPSIHEQLSHFENLHTSGMSYELLRGILLPEILGKELPAILYWSGKNLARKYPLSKGEEIIQFFEQMGWGTLSVVSEKKNHLEFELTSEFIAARNKSRKPASYQLESGFLAQQYEQMKNVIAEAYEDQKKRSNKVFITVKWDHKDSIE</sequence>
<evidence type="ECO:0000313" key="1">
    <source>
        <dbReference type="EMBL" id="MFD1735976.1"/>
    </source>
</evidence>
<accession>A0ABW4LLJ3</accession>
<dbReference type="RefSeq" id="WP_377927115.1">
    <property type="nucleotide sequence ID" value="NZ_JBHUEM010000004.1"/>
</dbReference>
<name>A0ABW4LLJ3_9BACI</name>
<dbReference type="Proteomes" id="UP001597214">
    <property type="component" value="Unassembled WGS sequence"/>
</dbReference>
<dbReference type="InterPro" id="IPR019642">
    <property type="entry name" value="DUF2507"/>
</dbReference>
<dbReference type="Pfam" id="PF10702">
    <property type="entry name" value="DUF2507"/>
    <property type="match status" value="1"/>
</dbReference>
<organism evidence="1 2">
    <name type="scientific">Bacillus salitolerans</name>
    <dbReference type="NCBI Taxonomy" id="1437434"/>
    <lineage>
        <taxon>Bacteria</taxon>
        <taxon>Bacillati</taxon>
        <taxon>Bacillota</taxon>
        <taxon>Bacilli</taxon>
        <taxon>Bacillales</taxon>
        <taxon>Bacillaceae</taxon>
        <taxon>Bacillus</taxon>
    </lineage>
</organism>
<protein>
    <submittedName>
        <fullName evidence="1">YslB family protein</fullName>
    </submittedName>
</protein>
<dbReference type="InterPro" id="IPR024096">
    <property type="entry name" value="NO_sig/Golgi_transp_ligand-bd"/>
</dbReference>
<reference evidence="2" key="1">
    <citation type="journal article" date="2019" name="Int. J. Syst. Evol. Microbiol.">
        <title>The Global Catalogue of Microorganisms (GCM) 10K type strain sequencing project: providing services to taxonomists for standard genome sequencing and annotation.</title>
        <authorList>
            <consortium name="The Broad Institute Genomics Platform"/>
            <consortium name="The Broad Institute Genome Sequencing Center for Infectious Disease"/>
            <person name="Wu L."/>
            <person name="Ma J."/>
        </authorList>
    </citation>
    <scope>NUCLEOTIDE SEQUENCE [LARGE SCALE GENOMIC DNA]</scope>
    <source>
        <strain evidence="2">CCUG 49339</strain>
    </source>
</reference>
<comment type="caution">
    <text evidence="1">The sequence shown here is derived from an EMBL/GenBank/DDBJ whole genome shotgun (WGS) entry which is preliminary data.</text>
</comment>
<dbReference type="EMBL" id="JBHUEM010000004">
    <property type="protein sequence ID" value="MFD1735976.1"/>
    <property type="molecule type" value="Genomic_DNA"/>
</dbReference>
<dbReference type="Gene3D" id="3.30.1380.20">
    <property type="entry name" value="Trafficking protein particle complex subunit 3"/>
    <property type="match status" value="1"/>
</dbReference>
<dbReference type="SUPFAM" id="SSF111126">
    <property type="entry name" value="Ligand-binding domain in the NO signalling and Golgi transport"/>
    <property type="match status" value="1"/>
</dbReference>
<gene>
    <name evidence="1" type="ORF">ACFSCX_05295</name>
</gene>
<proteinExistence type="predicted"/>
<keyword evidence="2" id="KW-1185">Reference proteome</keyword>